<proteinExistence type="predicted"/>
<dbReference type="Proteomes" id="UP001139384">
    <property type="component" value="Unassembled WGS sequence"/>
</dbReference>
<accession>A0A9X1Q438</accession>
<protein>
    <submittedName>
        <fullName evidence="1">Uncharacterized protein</fullName>
    </submittedName>
</protein>
<dbReference type="AlphaFoldDB" id="A0A9X1Q438"/>
<dbReference type="RefSeq" id="WP_234767119.1">
    <property type="nucleotide sequence ID" value="NZ_JAKEIP010000238.1"/>
</dbReference>
<sequence length="96" mass="10320">MGARVIYQQRGASEEGKCSHGFQAGISTGSARLIRSGVQYSLISSGLFVSRLTETPLPRFTSSQDDAIHTAPQTAIVMAVPKATQARLWSRLLVVT</sequence>
<evidence type="ECO:0000313" key="1">
    <source>
        <dbReference type="EMBL" id="MCF1598757.1"/>
    </source>
</evidence>
<reference evidence="1" key="1">
    <citation type="submission" date="2022-01" db="EMBL/GenBank/DDBJ databases">
        <title>Draft Genome Sequences of Seven Type Strains of the Genus Streptomyces.</title>
        <authorList>
            <person name="Aziz S."/>
            <person name="Coretto E."/>
            <person name="Chronakova A."/>
            <person name="Sproer C."/>
            <person name="Huber K."/>
            <person name="Nouioui I."/>
            <person name="Gross H."/>
        </authorList>
    </citation>
    <scope>NUCLEOTIDE SEQUENCE</scope>
    <source>
        <strain evidence="1">DSM 103493</strain>
    </source>
</reference>
<dbReference type="EMBL" id="JAKEIP010000238">
    <property type="protein sequence ID" value="MCF1598757.1"/>
    <property type="molecule type" value="Genomic_DNA"/>
</dbReference>
<gene>
    <name evidence="1" type="ORF">L0P92_35190</name>
</gene>
<name>A0A9X1Q438_STRM4</name>
<comment type="caution">
    <text evidence="1">The sequence shown here is derived from an EMBL/GenBank/DDBJ whole genome shotgun (WGS) entry which is preliminary data.</text>
</comment>
<keyword evidence="2" id="KW-1185">Reference proteome</keyword>
<organism evidence="1 2">
    <name type="scientific">Streptomyces muensis</name>
    <dbReference type="NCBI Taxonomy" id="1077944"/>
    <lineage>
        <taxon>Bacteria</taxon>
        <taxon>Bacillati</taxon>
        <taxon>Actinomycetota</taxon>
        <taxon>Actinomycetes</taxon>
        <taxon>Kitasatosporales</taxon>
        <taxon>Streptomycetaceae</taxon>
        <taxon>Streptomyces</taxon>
    </lineage>
</organism>
<evidence type="ECO:0000313" key="2">
    <source>
        <dbReference type="Proteomes" id="UP001139384"/>
    </source>
</evidence>